<dbReference type="AlphaFoldDB" id="A0A2N5UTT9"/>
<sequence length="115" mass="12392">MTVCGLTPSGNHIKWLITYSDPSSDFVSLALPQKATETHKLARGIVALFPNRRQLAQCPELVPAQRGVHLLNGLAPAQRVLTKLVPAQRPSKQGNLLTELVPDLLAKLVPAQQAG</sequence>
<keyword evidence="4" id="KW-1185">Reference proteome</keyword>
<evidence type="ECO:0000313" key="3">
    <source>
        <dbReference type="EMBL" id="PLW50357.1"/>
    </source>
</evidence>
<gene>
    <name evidence="2" type="ORF">PCANC_12366</name>
    <name evidence="3" type="ORF">PCASD_01673</name>
    <name evidence="1" type="ORF">PCASD_17432</name>
</gene>
<dbReference type="EMBL" id="PGCJ01000172">
    <property type="protein sequence ID" value="PLW41169.1"/>
    <property type="molecule type" value="Genomic_DNA"/>
</dbReference>
<reference evidence="4 5" key="1">
    <citation type="submission" date="2017-11" db="EMBL/GenBank/DDBJ databases">
        <title>De novo assembly and phasing of dikaryotic genomes from two isolates of Puccinia coronata f. sp. avenae, the causal agent of oat crown rust.</title>
        <authorList>
            <person name="Miller M.E."/>
            <person name="Zhang Y."/>
            <person name="Omidvar V."/>
            <person name="Sperschneider J."/>
            <person name="Schwessinger B."/>
            <person name="Raley C."/>
            <person name="Palmer J.M."/>
            <person name="Garnica D."/>
            <person name="Upadhyaya N."/>
            <person name="Rathjen J."/>
            <person name="Taylor J.M."/>
            <person name="Park R.F."/>
            <person name="Dodds P.N."/>
            <person name="Hirsch C.D."/>
            <person name="Kianian S.F."/>
            <person name="Figueroa M."/>
        </authorList>
    </citation>
    <scope>NUCLEOTIDE SEQUENCE [LARGE SCALE GENOMIC DNA]</scope>
    <source>
        <strain evidence="2">12NC29</strain>
        <strain evidence="1">12SD80</strain>
    </source>
</reference>
<evidence type="ECO:0000313" key="4">
    <source>
        <dbReference type="Proteomes" id="UP000235388"/>
    </source>
</evidence>
<dbReference type="Proteomes" id="UP000235392">
    <property type="component" value="Unassembled WGS sequence"/>
</dbReference>
<protein>
    <submittedName>
        <fullName evidence="2">Uncharacterized protein</fullName>
    </submittedName>
</protein>
<evidence type="ECO:0000313" key="2">
    <source>
        <dbReference type="EMBL" id="PLW41169.1"/>
    </source>
</evidence>
<comment type="caution">
    <text evidence="2">The sequence shown here is derived from an EMBL/GenBank/DDBJ whole genome shotgun (WGS) entry which is preliminary data.</text>
</comment>
<evidence type="ECO:0000313" key="1">
    <source>
        <dbReference type="EMBL" id="PLW20724.1"/>
    </source>
</evidence>
<dbReference type="EMBL" id="PGCI01000011">
    <property type="protein sequence ID" value="PLW50357.1"/>
    <property type="molecule type" value="Genomic_DNA"/>
</dbReference>
<dbReference type="Proteomes" id="UP000235388">
    <property type="component" value="Unassembled WGS sequence"/>
</dbReference>
<proteinExistence type="predicted"/>
<name>A0A2N5UTT9_9BASI</name>
<evidence type="ECO:0000313" key="5">
    <source>
        <dbReference type="Proteomes" id="UP000235392"/>
    </source>
</evidence>
<accession>A0A2N5UTT9</accession>
<organism evidence="2 4">
    <name type="scientific">Puccinia coronata f. sp. avenae</name>
    <dbReference type="NCBI Taxonomy" id="200324"/>
    <lineage>
        <taxon>Eukaryota</taxon>
        <taxon>Fungi</taxon>
        <taxon>Dikarya</taxon>
        <taxon>Basidiomycota</taxon>
        <taxon>Pucciniomycotina</taxon>
        <taxon>Pucciniomycetes</taxon>
        <taxon>Pucciniales</taxon>
        <taxon>Pucciniaceae</taxon>
        <taxon>Puccinia</taxon>
    </lineage>
</organism>
<dbReference type="EMBL" id="PGCI01000694">
    <property type="protein sequence ID" value="PLW20724.1"/>
    <property type="molecule type" value="Genomic_DNA"/>
</dbReference>